<accession>A0A1H1W3H8</accession>
<dbReference type="PANTHER" id="PTHR10963:SF55">
    <property type="entry name" value="GLYCOSIDE HYDROLASE FAMILY 16 PROTEIN"/>
    <property type="match status" value="1"/>
</dbReference>
<dbReference type="PANTHER" id="PTHR10963">
    <property type="entry name" value="GLYCOSYL HYDROLASE-RELATED"/>
    <property type="match status" value="1"/>
</dbReference>
<dbReference type="InterPro" id="IPR000757">
    <property type="entry name" value="Beta-glucanase-like"/>
</dbReference>
<dbReference type="PROSITE" id="PS51762">
    <property type="entry name" value="GH16_2"/>
    <property type="match status" value="1"/>
</dbReference>
<keyword evidence="4" id="KW-0378">Hydrolase</keyword>
<dbReference type="Gene3D" id="2.60.120.200">
    <property type="match status" value="1"/>
</dbReference>
<evidence type="ECO:0000313" key="5">
    <source>
        <dbReference type="Proteomes" id="UP000199679"/>
    </source>
</evidence>
<comment type="similarity">
    <text evidence="1">Belongs to the glycosyl hydrolase 16 family.</text>
</comment>
<organism evidence="4 5">
    <name type="scientific">Mucilaginibacter mallensis</name>
    <dbReference type="NCBI Taxonomy" id="652787"/>
    <lineage>
        <taxon>Bacteria</taxon>
        <taxon>Pseudomonadati</taxon>
        <taxon>Bacteroidota</taxon>
        <taxon>Sphingobacteriia</taxon>
        <taxon>Sphingobacteriales</taxon>
        <taxon>Sphingobacteriaceae</taxon>
        <taxon>Mucilaginibacter</taxon>
    </lineage>
</organism>
<dbReference type="EMBL" id="LT629740">
    <property type="protein sequence ID" value="SDS91848.1"/>
    <property type="molecule type" value="Genomic_DNA"/>
</dbReference>
<evidence type="ECO:0000256" key="1">
    <source>
        <dbReference type="ARBA" id="ARBA00006865"/>
    </source>
</evidence>
<dbReference type="GO" id="GO:0004553">
    <property type="term" value="F:hydrolase activity, hydrolyzing O-glycosyl compounds"/>
    <property type="evidence" value="ECO:0007669"/>
    <property type="project" value="InterPro"/>
</dbReference>
<dbReference type="InterPro" id="IPR050546">
    <property type="entry name" value="Glycosyl_Hydrlase_16"/>
</dbReference>
<dbReference type="Pfam" id="PF00722">
    <property type="entry name" value="Glyco_hydro_16"/>
    <property type="match status" value="1"/>
</dbReference>
<dbReference type="SUPFAM" id="SSF49899">
    <property type="entry name" value="Concanavalin A-like lectins/glucanases"/>
    <property type="match status" value="1"/>
</dbReference>
<keyword evidence="5" id="KW-1185">Reference proteome</keyword>
<name>A0A1H1W3H8_MUCMA</name>
<dbReference type="STRING" id="652787.SAMN05216490_2090"/>
<gene>
    <name evidence="4" type="ORF">SAMN05216490_2090</name>
</gene>
<evidence type="ECO:0000259" key="3">
    <source>
        <dbReference type="PROSITE" id="PS51762"/>
    </source>
</evidence>
<feature type="signal peptide" evidence="2">
    <location>
        <begin position="1"/>
        <end position="19"/>
    </location>
</feature>
<dbReference type="InterPro" id="IPR013320">
    <property type="entry name" value="ConA-like_dom_sf"/>
</dbReference>
<dbReference type="AlphaFoldDB" id="A0A1H1W3H8"/>
<evidence type="ECO:0000256" key="2">
    <source>
        <dbReference type="SAM" id="SignalP"/>
    </source>
</evidence>
<protein>
    <submittedName>
        <fullName evidence="4">Glycosyl hydrolases family 16</fullName>
    </submittedName>
</protein>
<dbReference type="Proteomes" id="UP000199679">
    <property type="component" value="Chromosome I"/>
</dbReference>
<dbReference type="OrthoDB" id="610585at2"/>
<keyword evidence="2" id="KW-0732">Signal</keyword>
<sequence length="261" mass="28625">MKRAVTLFFITLCFNAAIWAQSTSPVNKPVTLLGAATWDNPDQPFGRRRPVAAADKVSITLYRSGKIPAFFFANFGGPTELASDWAIQSDDNSTLKSCRIPASVTLNGNGLILETLAVTGHKAAWSTGYVYSNFKQHYGYFECRMKAAHGAGINNAFWLTTDDSFEIDITEVKYPNYSHMTLHHRKPVHQAVGFGQLFTDNLSYGYHDYAVLWTQQSLVFAVDGEAVAVMDIVDSIKGDATIRLSTALADFAGKIPTNPVG</sequence>
<reference evidence="4 5" key="1">
    <citation type="submission" date="2016-10" db="EMBL/GenBank/DDBJ databases">
        <authorList>
            <person name="de Groot N.N."/>
        </authorList>
    </citation>
    <scope>NUCLEOTIDE SEQUENCE [LARGE SCALE GENOMIC DNA]</scope>
    <source>
        <strain evidence="4 5">MP1X4</strain>
    </source>
</reference>
<dbReference type="CDD" id="cd00413">
    <property type="entry name" value="Glyco_hydrolase_16"/>
    <property type="match status" value="1"/>
</dbReference>
<evidence type="ECO:0000313" key="4">
    <source>
        <dbReference type="EMBL" id="SDS91848.1"/>
    </source>
</evidence>
<proteinExistence type="inferred from homology"/>
<feature type="chain" id="PRO_5009264058" evidence="2">
    <location>
        <begin position="20"/>
        <end position="261"/>
    </location>
</feature>
<dbReference type="GO" id="GO:0005975">
    <property type="term" value="P:carbohydrate metabolic process"/>
    <property type="evidence" value="ECO:0007669"/>
    <property type="project" value="InterPro"/>
</dbReference>
<dbReference type="RefSeq" id="WP_091372022.1">
    <property type="nucleotide sequence ID" value="NZ_LT629740.1"/>
</dbReference>
<feature type="domain" description="GH16" evidence="3">
    <location>
        <begin position="36"/>
        <end position="261"/>
    </location>
</feature>